<dbReference type="PANTHER" id="PTHR39586">
    <property type="entry name" value="CYTOPLASMIC PROTEIN-RELATED"/>
    <property type="match status" value="1"/>
</dbReference>
<accession>A0A831EPA7</accession>
<dbReference type="PIRSF" id="PIRSF006257">
    <property type="entry name" value="UCP006257"/>
    <property type="match status" value="1"/>
</dbReference>
<dbReference type="Pfam" id="PF04287">
    <property type="entry name" value="DUF446"/>
    <property type="match status" value="1"/>
</dbReference>
<dbReference type="InterPro" id="IPR036814">
    <property type="entry name" value="YqcC-like_sf"/>
</dbReference>
<evidence type="ECO:0000256" key="1">
    <source>
        <dbReference type="ARBA" id="ARBA00060999"/>
    </source>
</evidence>
<dbReference type="Gene3D" id="1.20.1440.40">
    <property type="entry name" value="YqcC-like"/>
    <property type="match status" value="1"/>
</dbReference>
<dbReference type="PANTHER" id="PTHR39586:SF1">
    <property type="entry name" value="CYTOPLASMIC PROTEIN"/>
    <property type="match status" value="1"/>
</dbReference>
<dbReference type="Proteomes" id="UP000013111">
    <property type="component" value="Unassembled WGS sequence"/>
</dbReference>
<dbReference type="RefSeq" id="WP_004155755.1">
    <property type="nucleotide sequence ID" value="NZ_BAYW01000014.1"/>
</dbReference>
<dbReference type="AlphaFoldDB" id="A0A831EPA7"/>
<reference evidence="3 4" key="2">
    <citation type="submission" date="2013-04" db="EMBL/GenBank/DDBJ databases">
        <title>Comparative genomics of 12 strains of Erwinia amylovora identifies a pan-genome with a large conserved core and provides insights into host specificity.</title>
        <authorList>
            <person name="Mann R.A."/>
            <person name="Smits T.H.M."/>
            <person name="Buehlmann A."/>
            <person name="Blom J."/>
            <person name="Goesmann A."/>
            <person name="Frey J.E."/>
            <person name="Plummer K.M."/>
            <person name="Beer S.V."/>
            <person name="Luck J."/>
            <person name="Duffy B."/>
            <person name="Rodoni B."/>
        </authorList>
    </citation>
    <scope>NUCLEOTIDE SEQUENCE [LARGE SCALE GENOMIC DNA]</scope>
    <source>
        <strain evidence="4">CFBP 1232</strain>
    </source>
</reference>
<comment type="caution">
    <text evidence="3">The sequence shown here is derived from an EMBL/GenBank/DDBJ whole genome shotgun (WGS) entry which is preliminary data.</text>
</comment>
<organism evidence="3 4">
    <name type="scientific">Erwinia amylovora NBRC 12687 = CFBP 1232</name>
    <dbReference type="NCBI Taxonomy" id="1219359"/>
    <lineage>
        <taxon>Bacteria</taxon>
        <taxon>Pseudomonadati</taxon>
        <taxon>Pseudomonadota</taxon>
        <taxon>Gammaproteobacteria</taxon>
        <taxon>Enterobacterales</taxon>
        <taxon>Erwiniaceae</taxon>
        <taxon>Erwinia</taxon>
    </lineage>
</organism>
<dbReference type="SUPFAM" id="SSF158452">
    <property type="entry name" value="YqcC-like"/>
    <property type="match status" value="1"/>
</dbReference>
<name>A0A831EPA7_ERWAM</name>
<dbReference type="GO" id="GO:0044010">
    <property type="term" value="P:single-species biofilm formation"/>
    <property type="evidence" value="ECO:0007669"/>
    <property type="project" value="TreeGrafter"/>
</dbReference>
<feature type="domain" description="YqcC-like" evidence="2">
    <location>
        <begin position="6"/>
        <end position="103"/>
    </location>
</feature>
<evidence type="ECO:0000313" key="3">
    <source>
        <dbReference type="EMBL" id="CCO92712.1"/>
    </source>
</evidence>
<dbReference type="GeneID" id="97605056"/>
<dbReference type="FunFam" id="1.20.1440.40:FF:000001">
    <property type="entry name" value="DUF446 domain protein"/>
    <property type="match status" value="1"/>
</dbReference>
<evidence type="ECO:0000259" key="2">
    <source>
        <dbReference type="Pfam" id="PF04287"/>
    </source>
</evidence>
<sequence length="107" mass="12137">MSRELQVQERLLAIESLLKQAGLWQYVAPVSEAFTSTEPFCIDTMTPLQWLQWILLPKMQALLDAGAPLPPSLAIAPYYEVALEGDIPERARLLHLLNEFDQLFESP</sequence>
<dbReference type="InterPro" id="IPR007384">
    <property type="entry name" value="UCP006257"/>
</dbReference>
<comment type="similarity">
    <text evidence="1">To the N-terminal of E.carotovora exoenzyme regulation regulon ORF1. The C-terminal part is colinear with YqcB.</text>
</comment>
<reference evidence="3 4" key="1">
    <citation type="submission" date="2012-11" db="EMBL/GenBank/DDBJ databases">
        <authorList>
            <person name="Linke B."/>
        </authorList>
    </citation>
    <scope>NUCLEOTIDE SEQUENCE [LARGE SCALE GENOMIC DNA]</scope>
    <source>
        <strain evidence="4">CFBP 1232</strain>
    </source>
</reference>
<dbReference type="InterPro" id="IPR023376">
    <property type="entry name" value="YqcC-like_dom"/>
</dbReference>
<gene>
    <name evidence="3" type="ORF">BN437_0752</name>
</gene>
<proteinExistence type="predicted"/>
<protein>
    <recommendedName>
        <fullName evidence="2">YqcC-like domain-containing protein</fullName>
    </recommendedName>
</protein>
<dbReference type="EMBL" id="CAPB01000007">
    <property type="protein sequence ID" value="CCO92712.1"/>
    <property type="molecule type" value="Genomic_DNA"/>
</dbReference>
<evidence type="ECO:0000313" key="4">
    <source>
        <dbReference type="Proteomes" id="UP000013111"/>
    </source>
</evidence>